<dbReference type="InterPro" id="IPR036305">
    <property type="entry name" value="RGS_sf"/>
</dbReference>
<dbReference type="PANTHER" id="PTHR14202:SF0">
    <property type="entry name" value="RNA-BINDING PROTEIN RO60"/>
    <property type="match status" value="1"/>
</dbReference>
<reference evidence="9 10" key="1">
    <citation type="submission" date="2021-06" db="EMBL/GenBank/DDBJ databases">
        <authorList>
            <person name="Palmer J.M."/>
        </authorList>
    </citation>
    <scope>NUCLEOTIDE SEQUENCE [LARGE SCALE GENOMIC DNA]</scope>
    <source>
        <strain evidence="9 10">AS_MEX2019</strain>
        <tissue evidence="9">Muscle</tissue>
    </source>
</reference>
<dbReference type="Pfam" id="PF05731">
    <property type="entry name" value="TROVE"/>
    <property type="match status" value="1"/>
</dbReference>
<evidence type="ECO:0000256" key="2">
    <source>
        <dbReference type="ARBA" id="ARBA00007814"/>
    </source>
</evidence>
<comment type="similarity">
    <text evidence="2">Belongs to the Ro 60 kDa family.</text>
</comment>
<keyword evidence="4" id="KW-0479">Metal-binding</keyword>
<dbReference type="InterPro" id="IPR037214">
    <property type="entry name" value="TROVE_dom_sf"/>
</dbReference>
<dbReference type="SUPFAM" id="SSF48097">
    <property type="entry name" value="Regulator of G-protein signaling, RGS"/>
    <property type="match status" value="1"/>
</dbReference>
<keyword evidence="5" id="KW-0694">RNA-binding</keyword>
<proteinExistence type="inferred from homology"/>
<comment type="caution">
    <text evidence="9">The sequence shown here is derived from an EMBL/GenBank/DDBJ whole genome shotgun (WGS) entry which is preliminary data.</text>
</comment>
<dbReference type="Pfam" id="PF00615">
    <property type="entry name" value="RGS"/>
    <property type="match status" value="1"/>
</dbReference>
<dbReference type="InterPro" id="IPR036465">
    <property type="entry name" value="vWFA_dom_sf"/>
</dbReference>
<name>A0ABV0Z980_9TELE</name>
<comment type="subcellular location">
    <subcellularLocation>
        <location evidence="1">Cytoplasm</location>
    </subcellularLocation>
</comment>
<dbReference type="InterPro" id="IPR056800">
    <property type="entry name" value="vWA_Ro60"/>
</dbReference>
<evidence type="ECO:0000256" key="3">
    <source>
        <dbReference type="ARBA" id="ARBA00022490"/>
    </source>
</evidence>
<keyword evidence="6" id="KW-0687">Ribonucleoprotein</keyword>
<keyword evidence="3" id="KW-0963">Cytoplasm</keyword>
<dbReference type="Pfam" id="PF25045">
    <property type="entry name" value="vWA_Ro60"/>
    <property type="match status" value="1"/>
</dbReference>
<dbReference type="SMART" id="SM00315">
    <property type="entry name" value="RGS"/>
    <property type="match status" value="1"/>
</dbReference>
<dbReference type="InterPro" id="IPR016137">
    <property type="entry name" value="RGS"/>
</dbReference>
<evidence type="ECO:0000259" key="7">
    <source>
        <dbReference type="PROSITE" id="PS50132"/>
    </source>
</evidence>
<evidence type="ECO:0000256" key="4">
    <source>
        <dbReference type="ARBA" id="ARBA00022723"/>
    </source>
</evidence>
<keyword evidence="10" id="KW-1185">Reference proteome</keyword>
<feature type="domain" description="RGS" evidence="7">
    <location>
        <begin position="30"/>
        <end position="146"/>
    </location>
</feature>
<sequence>MKGFFKKSQTALNDTRKVQETYETSLLGDSLEMVLSKKSGQKVFRDFLKSEFCEENLDFWLACKKYQTFDSLKERTRTAASIYEEFIRDESPKQVNLDFTTIETIRQSLGQPGPSCFVVAEKKIYILMESCSFPRFIETEPYKLFINSISKQRGLKRNRMAVRLKTPVEDFKLTPRPTMEEAGIENGWMDGWRHETRLKKIMFSDALHPIGLSLSIPASTAPHPHPLGYVTANRRGGLAPSGCIKTLALCKYLEAFSSIAMELSGNTTSNHTLNSTGAESSWEISDKTKLCRFLCYGSEEDIYTARELGHVTIDHAGALLSLLQEGRGAEVVEEIKRFAQDGCAVRPGPAFFALALCSQHSELKTRQAAFKALKEICRDAAHLFSFIQYKKELKEGMKCGIWGRALRKAVSDWYNEQDALSLAAAVTRCKQRGGWSHQDLLRLSHTRPATDAVALISKYVTKGWKEVQGAYADKENSEEVVKVLSYLEVVEKVKHSRDETEVSSLIEEHKLEREQLLTDHLRSKQVWSALLKEISLHSILKILGKMTSNKLLEPRSSETQIICDRLQNESSLKKAKIHPFSILLASENYKRGQGYQGKTKWEADSGILKAMDCAFYKSFMNVEPIGKRLVVAVDVSTSLTSVVPGTAISTAVAAAAVTMIFARTEANTHVLAFSEGTVVPCSLSADMTLAEVTAELVKLPSGSTDCTLPITWATGNKKYIDMFIILTNNPLWTFTASPVESLKKHRLASGADSKLVMCGLTSIGHTIADTEDRGLLSICGFDLGAFNIIRNLALNLI</sequence>
<evidence type="ECO:0000313" key="10">
    <source>
        <dbReference type="Proteomes" id="UP001469553"/>
    </source>
</evidence>
<gene>
    <name evidence="9" type="ORF">AMECASPLE_003590</name>
</gene>
<dbReference type="PANTHER" id="PTHR14202">
    <property type="entry name" value="60 KDA RIBONUCLEOPROTEIN SSA/RO"/>
    <property type="match status" value="1"/>
</dbReference>
<dbReference type="InterPro" id="IPR044926">
    <property type="entry name" value="RGS_subdomain_2"/>
</dbReference>
<accession>A0ABV0Z980</accession>
<feature type="domain" description="TROVE" evidence="8">
    <location>
        <begin position="273"/>
        <end position="627"/>
    </location>
</feature>
<organism evidence="9 10">
    <name type="scientific">Ameca splendens</name>
    <dbReference type="NCBI Taxonomy" id="208324"/>
    <lineage>
        <taxon>Eukaryota</taxon>
        <taxon>Metazoa</taxon>
        <taxon>Chordata</taxon>
        <taxon>Craniata</taxon>
        <taxon>Vertebrata</taxon>
        <taxon>Euteleostomi</taxon>
        <taxon>Actinopterygii</taxon>
        <taxon>Neopterygii</taxon>
        <taxon>Teleostei</taxon>
        <taxon>Neoteleostei</taxon>
        <taxon>Acanthomorphata</taxon>
        <taxon>Ovalentaria</taxon>
        <taxon>Atherinomorphae</taxon>
        <taxon>Cyprinodontiformes</taxon>
        <taxon>Goodeidae</taxon>
        <taxon>Ameca</taxon>
    </lineage>
</organism>
<dbReference type="SUPFAM" id="SSF53300">
    <property type="entry name" value="vWA-like"/>
    <property type="match status" value="1"/>
</dbReference>
<evidence type="ECO:0000259" key="8">
    <source>
        <dbReference type="PROSITE" id="PS50988"/>
    </source>
</evidence>
<dbReference type="PROSITE" id="PS50132">
    <property type="entry name" value="RGS"/>
    <property type="match status" value="1"/>
</dbReference>
<dbReference type="Gene3D" id="1.10.167.10">
    <property type="entry name" value="Regulator of G-protein Signalling 4, domain 2"/>
    <property type="match status" value="1"/>
</dbReference>
<evidence type="ECO:0000256" key="1">
    <source>
        <dbReference type="ARBA" id="ARBA00004496"/>
    </source>
</evidence>
<evidence type="ECO:0000256" key="5">
    <source>
        <dbReference type="ARBA" id="ARBA00022884"/>
    </source>
</evidence>
<dbReference type="PRINTS" id="PR01301">
    <property type="entry name" value="RGSPROTEIN"/>
</dbReference>
<evidence type="ECO:0000256" key="6">
    <source>
        <dbReference type="ARBA" id="ARBA00023274"/>
    </source>
</evidence>
<dbReference type="SUPFAM" id="SSF140864">
    <property type="entry name" value="TROVE domain-like"/>
    <property type="match status" value="1"/>
</dbReference>
<dbReference type="InterPro" id="IPR040322">
    <property type="entry name" value="TROVE2"/>
</dbReference>
<evidence type="ECO:0000313" key="9">
    <source>
        <dbReference type="EMBL" id="MEQ2302146.1"/>
    </source>
</evidence>
<dbReference type="Gene3D" id="3.40.50.410">
    <property type="entry name" value="von Willebrand factor, type A domain"/>
    <property type="match status" value="1"/>
</dbReference>
<protein>
    <submittedName>
        <fullName evidence="9">Uncharacterized protein</fullName>
    </submittedName>
</protein>
<dbReference type="PROSITE" id="PS50988">
    <property type="entry name" value="TROVE"/>
    <property type="match status" value="1"/>
</dbReference>
<dbReference type="InterPro" id="IPR008858">
    <property type="entry name" value="TROVE_dom"/>
</dbReference>
<dbReference type="Proteomes" id="UP001469553">
    <property type="component" value="Unassembled WGS sequence"/>
</dbReference>
<dbReference type="EMBL" id="JAHRIP010056572">
    <property type="protein sequence ID" value="MEQ2302146.1"/>
    <property type="molecule type" value="Genomic_DNA"/>
</dbReference>